<dbReference type="Gene3D" id="3.30.730.10">
    <property type="entry name" value="AP2/ERF domain"/>
    <property type="match status" value="1"/>
</dbReference>
<evidence type="ECO:0008006" key="3">
    <source>
        <dbReference type="Google" id="ProtNLM"/>
    </source>
</evidence>
<protein>
    <recommendedName>
        <fullName evidence="3">AP2/ERF domain-containing protein</fullName>
    </recommendedName>
</protein>
<dbReference type="RefSeq" id="WP_090161372.1">
    <property type="nucleotide sequence ID" value="NZ_FMWK01000003.1"/>
</dbReference>
<organism evidence="1 2">
    <name type="scientific">Pseudobutyrivibrio xylanivorans</name>
    <dbReference type="NCBI Taxonomy" id="185007"/>
    <lineage>
        <taxon>Bacteria</taxon>
        <taxon>Bacillati</taxon>
        <taxon>Bacillota</taxon>
        <taxon>Clostridia</taxon>
        <taxon>Lachnospirales</taxon>
        <taxon>Lachnospiraceae</taxon>
        <taxon>Pseudobutyrivibrio</taxon>
    </lineage>
</organism>
<dbReference type="GO" id="GO:0003700">
    <property type="term" value="F:DNA-binding transcription factor activity"/>
    <property type="evidence" value="ECO:0007669"/>
    <property type="project" value="InterPro"/>
</dbReference>
<reference evidence="1 2" key="1">
    <citation type="submission" date="2016-10" db="EMBL/GenBank/DDBJ databases">
        <authorList>
            <person name="de Groot N.N."/>
        </authorList>
    </citation>
    <scope>NUCLEOTIDE SEQUENCE [LARGE SCALE GENOMIC DNA]</scope>
    <source>
        <strain evidence="1 2">DSM 10317</strain>
    </source>
</reference>
<dbReference type="EMBL" id="FMWK01000003">
    <property type="protein sequence ID" value="SCZ77448.1"/>
    <property type="molecule type" value="Genomic_DNA"/>
</dbReference>
<gene>
    <name evidence="1" type="ORF">SAMN02910350_00767</name>
</gene>
<dbReference type="AlphaFoldDB" id="A0A1G5RUA9"/>
<sequence>MKPGVYQATRKNGTTYYRGNITYNGKHISIGSFNTEAQCNRAYKEAWKILKDKKITLLSYQNSIKELPFEKCVTLINYRDNNIYIKNPVYLHRNYFVYYLDPSTVLKFDNDDLFYYSTHKIQNRGGHMFVSDYGMQYNILSRYGIKPYSVKDRDYKFANGDETDLRYSNIILVNKYHGVSKEEKKGKVKYVAKIHLNGDFIVGRYSTEAKAAIAYNKAVDLCKSRGMTRKFPTNFVSEYSPREYADIYTEIKISSHLYKFFRNKNFREA</sequence>
<evidence type="ECO:0000313" key="1">
    <source>
        <dbReference type="EMBL" id="SCZ77448.1"/>
    </source>
</evidence>
<evidence type="ECO:0000313" key="2">
    <source>
        <dbReference type="Proteomes" id="UP000199428"/>
    </source>
</evidence>
<accession>A0A1G5RUA9</accession>
<name>A0A1G5RUA9_PSEXY</name>
<dbReference type="Proteomes" id="UP000199428">
    <property type="component" value="Unassembled WGS sequence"/>
</dbReference>
<dbReference type="InterPro" id="IPR036955">
    <property type="entry name" value="AP2/ERF_dom_sf"/>
</dbReference>
<proteinExistence type="predicted"/>